<name>A0A6I3KM23_9HYPH</name>
<dbReference type="Proteomes" id="UP000440694">
    <property type="component" value="Unassembled WGS sequence"/>
</dbReference>
<evidence type="ECO:0000313" key="3">
    <source>
        <dbReference type="Proteomes" id="UP000440694"/>
    </source>
</evidence>
<feature type="compositionally biased region" description="Basic and acidic residues" evidence="1">
    <location>
        <begin position="65"/>
        <end position="80"/>
    </location>
</feature>
<dbReference type="AlphaFoldDB" id="A0A6I3KM23"/>
<gene>
    <name evidence="2" type="ORF">GIW81_17790</name>
</gene>
<sequence>MAKDAYPPELMELMSAAFDAAYDRLLFEPSQALQLQLATRIMAAVNNGERDPERLPAIALAEVQGEPKDAEQTPPPLHED</sequence>
<feature type="region of interest" description="Disordered" evidence="1">
    <location>
        <begin position="61"/>
        <end position="80"/>
    </location>
</feature>
<reference evidence="2 3" key="1">
    <citation type="submission" date="2019-11" db="EMBL/GenBank/DDBJ databases">
        <title>Identification of a novel strain.</title>
        <authorList>
            <person name="Xu Q."/>
            <person name="Wang G."/>
        </authorList>
    </citation>
    <scope>NUCLEOTIDE SEQUENCE [LARGE SCALE GENOMIC DNA]</scope>
    <source>
        <strain evidence="3">xq</strain>
    </source>
</reference>
<protein>
    <submittedName>
        <fullName evidence="2">Uncharacterized protein</fullName>
    </submittedName>
</protein>
<accession>A0A6I3KM23</accession>
<dbReference type="EMBL" id="WMBQ01000002">
    <property type="protein sequence ID" value="MTD96194.1"/>
    <property type="molecule type" value="Genomic_DNA"/>
</dbReference>
<organism evidence="2 3">
    <name type="scientific">Hyphomicrobium album</name>
    <dbReference type="NCBI Taxonomy" id="2665159"/>
    <lineage>
        <taxon>Bacteria</taxon>
        <taxon>Pseudomonadati</taxon>
        <taxon>Pseudomonadota</taxon>
        <taxon>Alphaproteobacteria</taxon>
        <taxon>Hyphomicrobiales</taxon>
        <taxon>Hyphomicrobiaceae</taxon>
        <taxon>Hyphomicrobium</taxon>
    </lineage>
</organism>
<evidence type="ECO:0000313" key="2">
    <source>
        <dbReference type="EMBL" id="MTD96194.1"/>
    </source>
</evidence>
<keyword evidence="3" id="KW-1185">Reference proteome</keyword>
<comment type="caution">
    <text evidence="2">The sequence shown here is derived from an EMBL/GenBank/DDBJ whole genome shotgun (WGS) entry which is preliminary data.</text>
</comment>
<evidence type="ECO:0000256" key="1">
    <source>
        <dbReference type="SAM" id="MobiDB-lite"/>
    </source>
</evidence>
<proteinExistence type="predicted"/>
<dbReference type="RefSeq" id="WP_154740644.1">
    <property type="nucleotide sequence ID" value="NZ_WMBQ01000002.1"/>
</dbReference>